<dbReference type="Gene3D" id="1.10.3470.10">
    <property type="entry name" value="ABC transporter involved in vitamin B12 uptake, BtuC"/>
    <property type="match status" value="1"/>
</dbReference>
<dbReference type="Proteomes" id="UP000010367">
    <property type="component" value="Chromosome"/>
</dbReference>
<evidence type="ECO:0000313" key="10">
    <source>
        <dbReference type="Proteomes" id="UP000010367"/>
    </source>
</evidence>
<comment type="subcellular location">
    <subcellularLocation>
        <location evidence="1">Cell membrane</location>
        <topology evidence="1">Multi-pass membrane protein</topology>
    </subcellularLocation>
</comment>
<proteinExistence type="inferred from homology"/>
<evidence type="ECO:0000313" key="9">
    <source>
        <dbReference type="EMBL" id="AFY82817.1"/>
    </source>
</evidence>
<dbReference type="SUPFAM" id="SSF81345">
    <property type="entry name" value="ABC transporter involved in vitamin B12 uptake, BtuC"/>
    <property type="match status" value="1"/>
</dbReference>
<evidence type="ECO:0000256" key="1">
    <source>
        <dbReference type="ARBA" id="ARBA00004651"/>
    </source>
</evidence>
<evidence type="ECO:0000256" key="6">
    <source>
        <dbReference type="ARBA" id="ARBA00022989"/>
    </source>
</evidence>
<gene>
    <name evidence="9" type="ORF">Oscil6304_3239</name>
</gene>
<dbReference type="GO" id="GO:0033214">
    <property type="term" value="P:siderophore-iron import into cell"/>
    <property type="evidence" value="ECO:0007669"/>
    <property type="project" value="TreeGrafter"/>
</dbReference>
<evidence type="ECO:0000256" key="8">
    <source>
        <dbReference type="SAM" id="Phobius"/>
    </source>
</evidence>
<dbReference type="HOGENOM" id="CLU_013016_1_1_3"/>
<evidence type="ECO:0000256" key="2">
    <source>
        <dbReference type="ARBA" id="ARBA00007935"/>
    </source>
</evidence>
<keyword evidence="10" id="KW-1185">Reference proteome</keyword>
<keyword evidence="4" id="KW-1003">Cell membrane</keyword>
<evidence type="ECO:0000256" key="3">
    <source>
        <dbReference type="ARBA" id="ARBA00022448"/>
    </source>
</evidence>
<name>K9TJ16_9CYAN</name>
<feature type="transmembrane region" description="Helical" evidence="8">
    <location>
        <begin position="318"/>
        <end position="334"/>
    </location>
</feature>
<dbReference type="PANTHER" id="PTHR30472:SF37">
    <property type="entry name" value="FE(3+) DICITRATE TRANSPORT SYSTEM PERMEASE PROTEIN FECD-RELATED"/>
    <property type="match status" value="1"/>
</dbReference>
<feature type="transmembrane region" description="Helical" evidence="8">
    <location>
        <begin position="72"/>
        <end position="90"/>
    </location>
</feature>
<dbReference type="KEGG" id="oac:Oscil6304_3239"/>
<feature type="transmembrane region" description="Helical" evidence="8">
    <location>
        <begin position="127"/>
        <end position="145"/>
    </location>
</feature>
<evidence type="ECO:0000256" key="4">
    <source>
        <dbReference type="ARBA" id="ARBA00022475"/>
    </source>
</evidence>
<feature type="transmembrane region" description="Helical" evidence="8">
    <location>
        <begin position="102"/>
        <end position="121"/>
    </location>
</feature>
<feature type="transmembrane region" description="Helical" evidence="8">
    <location>
        <begin position="288"/>
        <end position="306"/>
    </location>
</feature>
<feature type="transmembrane region" description="Helical" evidence="8">
    <location>
        <begin position="16"/>
        <end position="37"/>
    </location>
</feature>
<dbReference type="GO" id="GO:0005886">
    <property type="term" value="C:plasma membrane"/>
    <property type="evidence" value="ECO:0007669"/>
    <property type="project" value="UniProtKB-SubCell"/>
</dbReference>
<feature type="transmembrane region" description="Helical" evidence="8">
    <location>
        <begin position="206"/>
        <end position="225"/>
    </location>
</feature>
<dbReference type="RefSeq" id="WP_015149450.1">
    <property type="nucleotide sequence ID" value="NC_019693.1"/>
</dbReference>
<reference evidence="9 10" key="1">
    <citation type="submission" date="2012-06" db="EMBL/GenBank/DDBJ databases">
        <title>Finished chromosome of genome of Oscillatoria acuminata PCC 6304.</title>
        <authorList>
            <consortium name="US DOE Joint Genome Institute"/>
            <person name="Gugger M."/>
            <person name="Coursin T."/>
            <person name="Rippka R."/>
            <person name="Tandeau De Marsac N."/>
            <person name="Huntemann M."/>
            <person name="Wei C.-L."/>
            <person name="Han J."/>
            <person name="Detter J.C."/>
            <person name="Han C."/>
            <person name="Tapia R."/>
            <person name="Davenport K."/>
            <person name="Daligault H."/>
            <person name="Erkkila T."/>
            <person name="Gu W."/>
            <person name="Munk A.C.C."/>
            <person name="Teshima H."/>
            <person name="Xu Y."/>
            <person name="Chain P."/>
            <person name="Chen A."/>
            <person name="Krypides N."/>
            <person name="Mavromatis K."/>
            <person name="Markowitz V."/>
            <person name="Szeto E."/>
            <person name="Ivanova N."/>
            <person name="Mikhailova N."/>
            <person name="Ovchinnikova G."/>
            <person name="Pagani I."/>
            <person name="Pati A."/>
            <person name="Goodwin L."/>
            <person name="Peters L."/>
            <person name="Pitluck S."/>
            <person name="Woyke T."/>
            <person name="Kerfeld C."/>
        </authorList>
    </citation>
    <scope>NUCLEOTIDE SEQUENCE [LARGE SCALE GENOMIC DNA]</scope>
    <source>
        <strain evidence="9 10">PCC 6304</strain>
    </source>
</reference>
<sequence length="342" mass="35685">MSATHPDPLILRASRFWVALISLTAMLLALGLLSLQLGKPTLNLSQLWEIAISGQGEPIQRLVFWEIRLPRLILGTLTGAILALAGVLLQNALRNVLAGPELLGVQSGAAAVMAAIIVLQLPVPISVYPLLALVGGMVGGAIVLISSKRTSDPVRLVLIGAAMTALLNSITIALISLGTANNVSLLFLYLLGSLAGRTWDEVQIVVSWAIVGIPLALLCARPLNILQLGDELAEGLGLKVLPTRFAIGVLSVVLVAPAMATCGPIAYIALLAPHLARNLLGTTDAKQVLVLAIPIGALLLVGADLVAREAFAPMEIPVGVWTTLLGGPALLVLLQKQIRSRG</sequence>
<keyword evidence="3" id="KW-0813">Transport</keyword>
<dbReference type="GO" id="GO:0022857">
    <property type="term" value="F:transmembrane transporter activity"/>
    <property type="evidence" value="ECO:0007669"/>
    <property type="project" value="InterPro"/>
</dbReference>
<dbReference type="EMBL" id="CP003607">
    <property type="protein sequence ID" value="AFY82817.1"/>
    <property type="molecule type" value="Genomic_DNA"/>
</dbReference>
<organism evidence="9 10">
    <name type="scientific">Oscillatoria acuminata PCC 6304</name>
    <dbReference type="NCBI Taxonomy" id="56110"/>
    <lineage>
        <taxon>Bacteria</taxon>
        <taxon>Bacillati</taxon>
        <taxon>Cyanobacteriota</taxon>
        <taxon>Cyanophyceae</taxon>
        <taxon>Oscillatoriophycideae</taxon>
        <taxon>Oscillatoriales</taxon>
        <taxon>Oscillatoriaceae</taxon>
        <taxon>Oscillatoria</taxon>
    </lineage>
</organism>
<accession>K9TJ16</accession>
<comment type="similarity">
    <text evidence="2">Belongs to the binding-protein-dependent transport system permease family. FecCD subfamily.</text>
</comment>
<feature type="transmembrane region" description="Helical" evidence="8">
    <location>
        <begin position="157"/>
        <end position="177"/>
    </location>
</feature>
<dbReference type="OrthoDB" id="9811721at2"/>
<dbReference type="InterPro" id="IPR037294">
    <property type="entry name" value="ABC_BtuC-like"/>
</dbReference>
<dbReference type="CDD" id="cd06550">
    <property type="entry name" value="TM_ABC_iron-siderophores_like"/>
    <property type="match status" value="1"/>
</dbReference>
<keyword evidence="6 8" id="KW-1133">Transmembrane helix</keyword>
<dbReference type="eggNOG" id="COG0609">
    <property type="taxonomic scope" value="Bacteria"/>
</dbReference>
<keyword evidence="7 8" id="KW-0472">Membrane</keyword>
<feature type="transmembrane region" description="Helical" evidence="8">
    <location>
        <begin position="183"/>
        <end position="199"/>
    </location>
</feature>
<dbReference type="AlphaFoldDB" id="K9TJ16"/>
<dbReference type="STRING" id="56110.Oscil6304_3239"/>
<evidence type="ECO:0000256" key="7">
    <source>
        <dbReference type="ARBA" id="ARBA00023136"/>
    </source>
</evidence>
<keyword evidence="5 8" id="KW-0812">Transmembrane</keyword>
<dbReference type="FunCoup" id="K9TJ16">
    <property type="interactions" value="110"/>
</dbReference>
<feature type="transmembrane region" description="Helical" evidence="8">
    <location>
        <begin position="245"/>
        <end position="276"/>
    </location>
</feature>
<evidence type="ECO:0000256" key="5">
    <source>
        <dbReference type="ARBA" id="ARBA00022692"/>
    </source>
</evidence>
<dbReference type="PANTHER" id="PTHR30472">
    <property type="entry name" value="FERRIC ENTEROBACTIN TRANSPORT SYSTEM PERMEASE PROTEIN"/>
    <property type="match status" value="1"/>
</dbReference>
<dbReference type="InParanoid" id="K9TJ16"/>
<dbReference type="Pfam" id="PF01032">
    <property type="entry name" value="FecCD"/>
    <property type="match status" value="1"/>
</dbReference>
<dbReference type="InterPro" id="IPR000522">
    <property type="entry name" value="ABC_transptr_permease_BtuC"/>
</dbReference>
<protein>
    <submittedName>
        <fullName evidence="9">ABC-type Fe3+-siderophore transport system, permease component</fullName>
    </submittedName>
</protein>